<name>D3BPC5_HETP5</name>
<dbReference type="AlphaFoldDB" id="D3BPC5"/>
<proteinExistence type="predicted"/>
<comment type="caution">
    <text evidence="1">The sequence shown here is derived from an EMBL/GenBank/DDBJ whole genome shotgun (WGS) entry which is preliminary data.</text>
</comment>
<keyword evidence="2" id="KW-1185">Reference proteome</keyword>
<dbReference type="RefSeq" id="XP_020429264.1">
    <property type="nucleotide sequence ID" value="XM_020580677.1"/>
</dbReference>
<dbReference type="GeneID" id="31365362"/>
<evidence type="ECO:0000313" key="1">
    <source>
        <dbReference type="EMBL" id="EFA77135.1"/>
    </source>
</evidence>
<dbReference type="EMBL" id="ADBJ01000044">
    <property type="protein sequence ID" value="EFA77135.1"/>
    <property type="molecule type" value="Genomic_DNA"/>
</dbReference>
<protein>
    <submittedName>
        <fullName evidence="1">Uncharacterized protein</fullName>
    </submittedName>
</protein>
<dbReference type="Proteomes" id="UP000001396">
    <property type="component" value="Unassembled WGS sequence"/>
</dbReference>
<dbReference type="InParanoid" id="D3BPC5"/>
<organism evidence="1 2">
    <name type="scientific">Heterostelium pallidum (strain ATCC 26659 / Pp 5 / PN500)</name>
    <name type="common">Cellular slime mold</name>
    <name type="synonym">Polysphondylium pallidum</name>
    <dbReference type="NCBI Taxonomy" id="670386"/>
    <lineage>
        <taxon>Eukaryota</taxon>
        <taxon>Amoebozoa</taxon>
        <taxon>Evosea</taxon>
        <taxon>Eumycetozoa</taxon>
        <taxon>Dictyostelia</taxon>
        <taxon>Acytosteliales</taxon>
        <taxon>Acytosteliaceae</taxon>
        <taxon>Heterostelium</taxon>
    </lineage>
</organism>
<sequence length="154" mass="18049">MEENSYHSYIKIFWKDISQTDWYLTNKNVNQSSRNMLYVVVKYLYSFGQSDFRNGLAFQSEKDSFINNQDNDFIEFKTNECIPRNYKGAFGFAQTLGLAYNDSMTIPKCTPQEYSIITKIKDHNICGFDPTTAKKFNLRNFVTTILSLGRILYF</sequence>
<reference evidence="1 2" key="1">
    <citation type="journal article" date="2011" name="Genome Res.">
        <title>Phylogeny-wide analysis of social amoeba genomes highlights ancient origins for complex intercellular communication.</title>
        <authorList>
            <person name="Heidel A.J."/>
            <person name="Lawal H.M."/>
            <person name="Felder M."/>
            <person name="Schilde C."/>
            <person name="Helps N.R."/>
            <person name="Tunggal B."/>
            <person name="Rivero F."/>
            <person name="John U."/>
            <person name="Schleicher M."/>
            <person name="Eichinger L."/>
            <person name="Platzer M."/>
            <person name="Noegel A.A."/>
            <person name="Schaap P."/>
            <person name="Gloeckner G."/>
        </authorList>
    </citation>
    <scope>NUCLEOTIDE SEQUENCE [LARGE SCALE GENOMIC DNA]</scope>
    <source>
        <strain evidence="2">ATCC 26659 / Pp 5 / PN500</strain>
    </source>
</reference>
<gene>
    <name evidence="1" type="ORF">PPL_09890</name>
</gene>
<evidence type="ECO:0000313" key="2">
    <source>
        <dbReference type="Proteomes" id="UP000001396"/>
    </source>
</evidence>
<accession>D3BPC5</accession>